<evidence type="ECO:0000256" key="9">
    <source>
        <dbReference type="SAM" id="MobiDB-lite"/>
    </source>
</evidence>
<feature type="compositionally biased region" description="Polar residues" evidence="9">
    <location>
        <begin position="10"/>
        <end position="19"/>
    </location>
</feature>
<dbReference type="PROSITE" id="PS50302">
    <property type="entry name" value="PUM"/>
    <property type="match status" value="8"/>
</dbReference>
<feature type="compositionally biased region" description="Low complexity" evidence="9">
    <location>
        <begin position="895"/>
        <end position="915"/>
    </location>
</feature>
<feature type="compositionally biased region" description="Polar residues" evidence="9">
    <location>
        <begin position="157"/>
        <end position="191"/>
    </location>
</feature>
<dbReference type="PROSITE" id="PS50303">
    <property type="entry name" value="PUM_HD"/>
    <property type="match status" value="1"/>
</dbReference>
<keyword evidence="12" id="KW-1185">Reference proteome</keyword>
<name>A0A9P4K7T0_9PLEO</name>
<sequence>MDPGPGTGSWMMSSMTNNTRSRDFSSGVALNGADVDRSSHATLSQGIGNTAGWASIWNNSNGLLGSGLGSTVRDSSRSRENGTYMSSTADPIEGKTGSGSLVASSETDNWNINRSPWGDNTATTTPHVRSSGVSPARKRSVAQTQPSQQYMDAPSSYFPSSRSTTLGQTPVGKSTKSILDPTTMNFSSSRQVDPLMTNGFSNFGFGQADNSQQRSETSVGSWPDAGSVHSPNDDRRSIAASEYFGPSSAAQSRSGSLPPSRHGGEPLPYSQNADAYAKYVQNGSRQLSSFTHTSGRYQERSGSIQSDSLQMLGRLSLDQEQDSSLLAHRASISINGLPPSFTTNDQGYSRDSFSDAQGSNRPGDAGYLNTGNFTPDSYANIVTNDASLQLRSFQFDSRSAPSGSAVRQSPFYSHSHTPPAYDPLYPSRTPQTLTNDSNVALLQSKLQGFQLQQERRNFVNPAQFHQPQFQQMIAANQLRNSYNYQYALTNGMHLNSIPSNLSMPNMPGMMPIMEAPKGPRENNQSDMGTMSRCLYEFKQNSKTSKRYDLKDIYDHIVEFSGDQHGSRFIQQKLETANSDEKEKVFKELQGDSLQLMQDVFGNYVIQKFFEHGDQTQKRLLANRMKGQVLSLSLQMYGCRVVQKALEHILTDQQALLVKELEKDVLRCVKDQNGNHVIQKAIERVPYEHIEFIIQAFRGNVGQLAVHPYGCRVIQRMLEHCEEPARRFILQELHAEGAKLISDQYGNYVTQHVIEHGGEEDRARIIALVKKDLLQFSKHKFASNVVEKCLVHGTEEQRRGIMLKVTERAERGESALLMLIKDSYGNYVIQKILDTLCDEDYQEMVSILRPEMEKAKKIVSGKQMISVEKKMHRFGPHHSSLISTADTASIALTPPLSTSNAQSPQSSSLPSTTNSTVDDPVHIPPVANKDLATSPAVINVEDTS</sequence>
<feature type="compositionally biased region" description="Polar residues" evidence="9">
    <location>
        <begin position="248"/>
        <end position="257"/>
    </location>
</feature>
<feature type="repeat" description="Pumilio" evidence="8">
    <location>
        <begin position="695"/>
        <end position="730"/>
    </location>
</feature>
<evidence type="ECO:0000313" key="12">
    <source>
        <dbReference type="Proteomes" id="UP000800093"/>
    </source>
</evidence>
<dbReference type="Pfam" id="PF00806">
    <property type="entry name" value="PUF"/>
    <property type="match status" value="8"/>
</dbReference>
<keyword evidence="4" id="KW-0694">RNA-binding</keyword>
<evidence type="ECO:0000256" key="4">
    <source>
        <dbReference type="ARBA" id="ARBA00022884"/>
    </source>
</evidence>
<evidence type="ECO:0000256" key="2">
    <source>
        <dbReference type="ARBA" id="ARBA00022490"/>
    </source>
</evidence>
<feature type="compositionally biased region" description="Polar residues" evidence="9">
    <location>
        <begin position="141"/>
        <end position="150"/>
    </location>
</feature>
<dbReference type="InterPro" id="IPR016024">
    <property type="entry name" value="ARM-type_fold"/>
</dbReference>
<evidence type="ECO:0000313" key="11">
    <source>
        <dbReference type="EMBL" id="KAF2261655.1"/>
    </source>
</evidence>
<dbReference type="InterPro" id="IPR033712">
    <property type="entry name" value="Pumilio_RNA-bd"/>
</dbReference>
<dbReference type="Gene3D" id="1.25.10.10">
    <property type="entry name" value="Leucine-rich Repeat Variant"/>
    <property type="match status" value="1"/>
</dbReference>
<feature type="compositionally biased region" description="Polar residues" evidence="9">
    <location>
        <begin position="340"/>
        <end position="360"/>
    </location>
</feature>
<comment type="caution">
    <text evidence="11">The sequence shown here is derived from an EMBL/GenBank/DDBJ whole genome shotgun (WGS) entry which is preliminary data.</text>
</comment>
<dbReference type="InterPro" id="IPR011989">
    <property type="entry name" value="ARM-like"/>
</dbReference>
<dbReference type="PANTHER" id="PTHR12537:SF12">
    <property type="entry name" value="MATERNAL PROTEIN PUMILIO"/>
    <property type="match status" value="1"/>
</dbReference>
<dbReference type="CDD" id="cd07920">
    <property type="entry name" value="Pumilio"/>
    <property type="match status" value="1"/>
</dbReference>
<evidence type="ECO:0000256" key="5">
    <source>
        <dbReference type="ARBA" id="ARBA00024893"/>
    </source>
</evidence>
<feature type="repeat" description="Pumilio" evidence="8">
    <location>
        <begin position="623"/>
        <end position="658"/>
    </location>
</feature>
<protein>
    <recommendedName>
        <fullName evidence="7">Pumilio homology domain family member 3</fullName>
    </recommendedName>
</protein>
<feature type="region of interest" description="Disordered" evidence="9">
    <location>
        <begin position="335"/>
        <end position="371"/>
    </location>
</feature>
<gene>
    <name evidence="11" type="ORF">CC78DRAFT_344877</name>
</gene>
<dbReference type="GO" id="GO:0003730">
    <property type="term" value="F:mRNA 3'-UTR binding"/>
    <property type="evidence" value="ECO:0007669"/>
    <property type="project" value="TreeGrafter"/>
</dbReference>
<accession>A0A9P4K7T0</accession>
<feature type="repeat" description="Pumilio" evidence="8">
    <location>
        <begin position="551"/>
        <end position="586"/>
    </location>
</feature>
<dbReference type="GO" id="GO:0000288">
    <property type="term" value="P:nuclear-transcribed mRNA catabolic process, deadenylation-dependent decay"/>
    <property type="evidence" value="ECO:0007669"/>
    <property type="project" value="TreeGrafter"/>
</dbReference>
<dbReference type="InterPro" id="IPR033133">
    <property type="entry name" value="PUM-HD"/>
</dbReference>
<feature type="domain" description="PUM-HD" evidence="10">
    <location>
        <begin position="529"/>
        <end position="871"/>
    </location>
</feature>
<dbReference type="Proteomes" id="UP000800093">
    <property type="component" value="Unassembled WGS sequence"/>
</dbReference>
<reference evidence="12" key="1">
    <citation type="journal article" date="2020" name="Stud. Mycol.">
        <title>101 Dothideomycetes genomes: A test case for predicting lifestyles and emergence of pathogens.</title>
        <authorList>
            <person name="Haridas S."/>
            <person name="Albert R."/>
            <person name="Binder M."/>
            <person name="Bloem J."/>
            <person name="LaButti K."/>
            <person name="Salamov A."/>
            <person name="Andreopoulos B."/>
            <person name="Baker S."/>
            <person name="Barry K."/>
            <person name="Bills G."/>
            <person name="Bluhm B."/>
            <person name="Cannon C."/>
            <person name="Castanera R."/>
            <person name="Culley D."/>
            <person name="Daum C."/>
            <person name="Ezra D."/>
            <person name="Gonzalez J."/>
            <person name="Henrissat B."/>
            <person name="Kuo A."/>
            <person name="Liang C."/>
            <person name="Lipzen A."/>
            <person name="Lutzoni F."/>
            <person name="Magnuson J."/>
            <person name="Mondo S."/>
            <person name="Nolan M."/>
            <person name="Ohm R."/>
            <person name="Pangilinan J."/>
            <person name="Park H.-J."/>
            <person name="Ramirez L."/>
            <person name="Alfaro M."/>
            <person name="Sun H."/>
            <person name="Tritt A."/>
            <person name="Yoshinaga Y."/>
            <person name="Zwiers L.-H."/>
            <person name="Turgeon B."/>
            <person name="Goodwin S."/>
            <person name="Spatafora J."/>
            <person name="Crous P."/>
            <person name="Grigoriev I."/>
        </authorList>
    </citation>
    <scope>NUCLEOTIDE SEQUENCE [LARGE SCALE GENOMIC DNA]</scope>
    <source>
        <strain evidence="12">CBS 304.66</strain>
    </source>
</reference>
<feature type="region of interest" description="Disordered" evidence="9">
    <location>
        <begin position="69"/>
        <end position="270"/>
    </location>
</feature>
<evidence type="ECO:0000259" key="10">
    <source>
        <dbReference type="PROSITE" id="PS50303"/>
    </source>
</evidence>
<dbReference type="PANTHER" id="PTHR12537">
    <property type="entry name" value="RNA BINDING PROTEIN PUMILIO-RELATED"/>
    <property type="match status" value="1"/>
</dbReference>
<comment type="function">
    <text evidence="5">RNA-binding nucleolar protein required for pre-rRNA processing. Involved in production of 18S rRNA and assembly of small ribosomal subunit.</text>
</comment>
<feature type="repeat" description="Pumilio" evidence="8">
    <location>
        <begin position="659"/>
        <end position="694"/>
    </location>
</feature>
<evidence type="ECO:0000256" key="7">
    <source>
        <dbReference type="ARBA" id="ARBA00081811"/>
    </source>
</evidence>
<evidence type="ECO:0000256" key="1">
    <source>
        <dbReference type="ARBA" id="ARBA00004496"/>
    </source>
</evidence>
<organism evidence="11 12">
    <name type="scientific">Lojkania enalia</name>
    <dbReference type="NCBI Taxonomy" id="147567"/>
    <lineage>
        <taxon>Eukaryota</taxon>
        <taxon>Fungi</taxon>
        <taxon>Dikarya</taxon>
        <taxon>Ascomycota</taxon>
        <taxon>Pezizomycotina</taxon>
        <taxon>Dothideomycetes</taxon>
        <taxon>Pleosporomycetidae</taxon>
        <taxon>Pleosporales</taxon>
        <taxon>Pleosporales incertae sedis</taxon>
        <taxon>Lojkania</taxon>
    </lineage>
</organism>
<feature type="region of interest" description="Disordered" evidence="9">
    <location>
        <begin position="1"/>
        <end position="25"/>
    </location>
</feature>
<dbReference type="AlphaFoldDB" id="A0A9P4K7T0"/>
<feature type="compositionally biased region" description="Polar residues" evidence="9">
    <location>
        <begin position="98"/>
        <end position="133"/>
    </location>
</feature>
<comment type="similarity">
    <text evidence="6">Belongs to the PUF3 family.</text>
</comment>
<evidence type="ECO:0000256" key="6">
    <source>
        <dbReference type="ARBA" id="ARBA00060736"/>
    </source>
</evidence>
<feature type="repeat" description="Pumilio" evidence="8">
    <location>
        <begin position="731"/>
        <end position="766"/>
    </location>
</feature>
<comment type="subcellular location">
    <subcellularLocation>
        <location evidence="1">Cytoplasm</location>
    </subcellularLocation>
</comment>
<keyword evidence="2" id="KW-0963">Cytoplasm</keyword>
<keyword evidence="3" id="KW-0677">Repeat</keyword>
<proteinExistence type="inferred from homology"/>
<dbReference type="FunFam" id="1.25.10.10:FF:000004">
    <property type="entry name" value="Pumilio homolog 1 isoform 2"/>
    <property type="match status" value="1"/>
</dbReference>
<feature type="region of interest" description="Disordered" evidence="9">
    <location>
        <begin position="893"/>
        <end position="943"/>
    </location>
</feature>
<dbReference type="EMBL" id="ML986653">
    <property type="protein sequence ID" value="KAF2261655.1"/>
    <property type="molecule type" value="Genomic_DNA"/>
</dbReference>
<dbReference type="SUPFAM" id="SSF48371">
    <property type="entry name" value="ARM repeat"/>
    <property type="match status" value="1"/>
</dbReference>
<feature type="compositionally biased region" description="Polar residues" evidence="9">
    <location>
        <begin position="208"/>
        <end position="220"/>
    </location>
</feature>
<dbReference type="InterPro" id="IPR001313">
    <property type="entry name" value="Pumilio_RNA-bd_rpt"/>
</dbReference>
<evidence type="ECO:0000256" key="8">
    <source>
        <dbReference type="PROSITE-ProRule" id="PRU00317"/>
    </source>
</evidence>
<dbReference type="OrthoDB" id="668540at2759"/>
<feature type="repeat" description="Pumilio" evidence="8">
    <location>
        <begin position="767"/>
        <end position="803"/>
    </location>
</feature>
<feature type="repeat" description="Pumilio" evidence="8">
    <location>
        <begin position="809"/>
        <end position="845"/>
    </location>
</feature>
<evidence type="ECO:0000256" key="3">
    <source>
        <dbReference type="ARBA" id="ARBA00022737"/>
    </source>
</evidence>
<feature type="repeat" description="Pumilio" evidence="8">
    <location>
        <begin position="587"/>
        <end position="622"/>
    </location>
</feature>
<dbReference type="SMART" id="SM00025">
    <property type="entry name" value="Pumilio"/>
    <property type="match status" value="8"/>
</dbReference>
<dbReference type="GO" id="GO:0005737">
    <property type="term" value="C:cytoplasm"/>
    <property type="evidence" value="ECO:0007669"/>
    <property type="project" value="UniProtKB-SubCell"/>
</dbReference>